<dbReference type="RefSeq" id="WP_067543203.1">
    <property type="nucleotide sequence ID" value="NZ_CP012836.1"/>
</dbReference>
<accession>A0A142EJ96</accession>
<dbReference type="Proteomes" id="UP000073816">
    <property type="component" value="Chromosome"/>
</dbReference>
<evidence type="ECO:0000313" key="2">
    <source>
        <dbReference type="Proteomes" id="UP000073816"/>
    </source>
</evidence>
<evidence type="ECO:0008006" key="3">
    <source>
        <dbReference type="Google" id="ProtNLM"/>
    </source>
</evidence>
<dbReference type="EMBL" id="CP012836">
    <property type="protein sequence ID" value="AMQ55201.1"/>
    <property type="molecule type" value="Genomic_DNA"/>
</dbReference>
<dbReference type="Gene3D" id="2.40.160.60">
    <property type="entry name" value="Outer membrane protein transport protein (OMPP1/FadL/TodX)"/>
    <property type="match status" value="1"/>
</dbReference>
<dbReference type="STRING" id="1727163.AO498_02250"/>
<gene>
    <name evidence="1" type="ORF">AO498_02250</name>
</gene>
<dbReference type="AlphaFoldDB" id="A0A142EJ96"/>
<reference evidence="1 2" key="2">
    <citation type="journal article" date="2016" name="Genome Announc.">
        <title>Complete Genome Sequence of Algoriphagus sp. Strain M8-2, Isolated from a Brackish Lake.</title>
        <authorList>
            <person name="Muraguchi Y."/>
            <person name="Kushimoto K."/>
            <person name="Ohtsubo Y."/>
            <person name="Suzuki T."/>
            <person name="Dohra H."/>
            <person name="Kimbara K."/>
            <person name="Shintani M."/>
        </authorList>
    </citation>
    <scope>NUCLEOTIDE SEQUENCE [LARGE SCALE GENOMIC DNA]</scope>
    <source>
        <strain evidence="1 2">M8-2</strain>
    </source>
</reference>
<name>A0A142EJ96_9BACT</name>
<sequence>MLNKFGLITLGVLSTLFFSQKAISQTSSSVYSALGVGEFNYSGLTHNQSMGGLGISYGTGWHANVVNPATTTRNTIFNFQTAFNYKRIDVNNGTENSPVDGGGLSYLALSLPIKSGKFTTGLGLGQVSSVNYRLNVISDVNNSDLIANNYLEGSGGISETYLNFGWRVYKNFSIGAQASYLFGSTIRTNQLLILDQDAKEVGRGSEYFERLSVSDVAYKVGLHYQMKTSEKSNLHFGAIYQKYGEVNGIAFAKLAAIGEASDVETDGDLIANDVKGSIYIPDRYGFGMTFEKINKFALGLEGQLQDFTQFKNFFGEDLDLQQVKKIGLGFQFVPDYLSFDSRLLRSTYRVGLEWKQTPYYFNQTQINDLGINFGTSIPVNQLSLVNFGISVGRRGTVANGLIRENYVNFSFGLSLNDNSWFYKRVFE</sequence>
<reference evidence="2" key="1">
    <citation type="submission" date="2015-09" db="EMBL/GenBank/DDBJ databases">
        <title>Complete sequence of Algoriphagus sp. M8-2.</title>
        <authorList>
            <person name="Shintani M."/>
        </authorList>
    </citation>
    <scope>NUCLEOTIDE SEQUENCE [LARGE SCALE GENOMIC DNA]</scope>
    <source>
        <strain evidence="2">M8-2</strain>
    </source>
</reference>
<dbReference type="PATRIC" id="fig|1727163.4.peg.473"/>
<dbReference type="OrthoDB" id="1491239at2"/>
<keyword evidence="2" id="KW-1185">Reference proteome</keyword>
<dbReference type="KEGG" id="alm:AO498_02250"/>
<protein>
    <recommendedName>
        <fullName evidence="3">DUF5723 domain-containing protein</fullName>
    </recommendedName>
</protein>
<evidence type="ECO:0000313" key="1">
    <source>
        <dbReference type="EMBL" id="AMQ55201.1"/>
    </source>
</evidence>
<organism evidence="1 2">
    <name type="scientific">Algoriphagus sanaruensis</name>
    <dbReference type="NCBI Taxonomy" id="1727163"/>
    <lineage>
        <taxon>Bacteria</taxon>
        <taxon>Pseudomonadati</taxon>
        <taxon>Bacteroidota</taxon>
        <taxon>Cytophagia</taxon>
        <taxon>Cytophagales</taxon>
        <taxon>Cyclobacteriaceae</taxon>
        <taxon>Algoriphagus</taxon>
    </lineage>
</organism>
<proteinExistence type="predicted"/>